<dbReference type="SUPFAM" id="SSF54593">
    <property type="entry name" value="Glyoxalase/Bleomycin resistance protein/Dihydroxybiphenyl dioxygenase"/>
    <property type="match status" value="1"/>
</dbReference>
<dbReference type="InterPro" id="IPR004360">
    <property type="entry name" value="Glyas_Fos-R_dOase_dom"/>
</dbReference>
<evidence type="ECO:0000313" key="2">
    <source>
        <dbReference type="EMBL" id="SCG73064.1"/>
    </source>
</evidence>
<accession>A0A1C5JR61</accession>
<dbReference type="Gene3D" id="3.10.180.10">
    <property type="entry name" value="2,3-Dihydroxybiphenyl 1,2-Dioxygenase, domain 1"/>
    <property type="match status" value="1"/>
</dbReference>
<dbReference type="RefSeq" id="WP_089014619.1">
    <property type="nucleotide sequence ID" value="NZ_LT607754.1"/>
</dbReference>
<dbReference type="InterPro" id="IPR029068">
    <property type="entry name" value="Glyas_Bleomycin-R_OHBP_Dase"/>
</dbReference>
<gene>
    <name evidence="2" type="ORF">GA0070613_5230</name>
</gene>
<sequence length="195" mass="21078">MSTNVDMKLEVVVIPVSDVDRAKEFYGRLGWRLDQTPPGVIQFTPHGSGCSVQFGTNLTSAAPGSAKEYLIVSDIEAARNALVAAGIEVSEVFHIGPDGPVSGLDPERRSYFSRASFRDPDGNDWLLQEITTRLPGRIEAAATSFGSASDLASALRRAAAAHGEHEKRIGEADANWPDWYAEYMVSEQTGAELPK</sequence>
<evidence type="ECO:0000313" key="3">
    <source>
        <dbReference type="Proteomes" id="UP000198221"/>
    </source>
</evidence>
<keyword evidence="3" id="KW-1185">Reference proteome</keyword>
<dbReference type="EMBL" id="LT607754">
    <property type="protein sequence ID" value="SCG73064.1"/>
    <property type="molecule type" value="Genomic_DNA"/>
</dbReference>
<organism evidence="2 3">
    <name type="scientific">Micromonospora inositola</name>
    <dbReference type="NCBI Taxonomy" id="47865"/>
    <lineage>
        <taxon>Bacteria</taxon>
        <taxon>Bacillati</taxon>
        <taxon>Actinomycetota</taxon>
        <taxon>Actinomycetes</taxon>
        <taxon>Micromonosporales</taxon>
        <taxon>Micromonosporaceae</taxon>
        <taxon>Micromonospora</taxon>
    </lineage>
</organism>
<proteinExistence type="predicted"/>
<feature type="domain" description="VOC" evidence="1">
    <location>
        <begin position="8"/>
        <end position="130"/>
    </location>
</feature>
<dbReference type="PROSITE" id="PS51819">
    <property type="entry name" value="VOC"/>
    <property type="match status" value="1"/>
</dbReference>
<dbReference type="Proteomes" id="UP000198221">
    <property type="component" value="Chromosome I"/>
</dbReference>
<dbReference type="AlphaFoldDB" id="A0A1C5JR61"/>
<evidence type="ECO:0000259" key="1">
    <source>
        <dbReference type="PROSITE" id="PS51819"/>
    </source>
</evidence>
<protein>
    <recommendedName>
        <fullName evidence="1">VOC domain-containing protein</fullName>
    </recommendedName>
</protein>
<reference evidence="3" key="1">
    <citation type="submission" date="2016-06" db="EMBL/GenBank/DDBJ databases">
        <authorList>
            <person name="Varghese N."/>
            <person name="Submissions Spin"/>
        </authorList>
    </citation>
    <scope>NUCLEOTIDE SEQUENCE [LARGE SCALE GENOMIC DNA]</scope>
    <source>
        <strain evidence="3">DSM 43819</strain>
    </source>
</reference>
<dbReference type="Pfam" id="PF00903">
    <property type="entry name" value="Glyoxalase"/>
    <property type="match status" value="1"/>
</dbReference>
<dbReference type="InterPro" id="IPR037523">
    <property type="entry name" value="VOC_core"/>
</dbReference>
<name>A0A1C5JR61_9ACTN</name>